<evidence type="ECO:0000256" key="1">
    <source>
        <dbReference type="SAM" id="MobiDB-lite"/>
    </source>
</evidence>
<keyword evidence="2" id="KW-0449">Lipoprotein</keyword>
<evidence type="ECO:0000313" key="2">
    <source>
        <dbReference type="EMBL" id="EKF25313.1"/>
    </source>
</evidence>
<name>K5B9E6_MYCHD</name>
<keyword evidence="3" id="KW-1185">Reference proteome</keyword>
<dbReference type="AlphaFoldDB" id="K5B9E6"/>
<organism evidence="2 3">
    <name type="scientific">Mycolicibacterium hassiacum (strain DSM 44199 / CIP 105218 / JCM 12690 / 3849)</name>
    <name type="common">Mycobacterium hassiacum</name>
    <dbReference type="NCBI Taxonomy" id="1122247"/>
    <lineage>
        <taxon>Bacteria</taxon>
        <taxon>Bacillati</taxon>
        <taxon>Actinomycetota</taxon>
        <taxon>Actinomycetes</taxon>
        <taxon>Mycobacteriales</taxon>
        <taxon>Mycobacteriaceae</taxon>
        <taxon>Mycolicibacterium</taxon>
    </lineage>
</organism>
<sequence>MLQVAGGAGLAAVGLGACTSTPRPVMRPGTRH</sequence>
<comment type="caution">
    <text evidence="2">The sequence shown here is derived from an EMBL/GenBank/DDBJ whole genome shotgun (WGS) entry which is preliminary data.</text>
</comment>
<accession>K5B9E6</accession>
<feature type="region of interest" description="Disordered" evidence="1">
    <location>
        <begin position="13"/>
        <end position="32"/>
    </location>
</feature>
<evidence type="ECO:0000313" key="3">
    <source>
        <dbReference type="Proteomes" id="UP000006265"/>
    </source>
</evidence>
<feature type="non-terminal residue" evidence="2">
    <location>
        <position position="32"/>
    </location>
</feature>
<proteinExistence type="predicted"/>
<dbReference type="Proteomes" id="UP000006265">
    <property type="component" value="Unassembled WGS sequence"/>
</dbReference>
<dbReference type="EMBL" id="AMRA01000018">
    <property type="protein sequence ID" value="EKF25313.1"/>
    <property type="molecule type" value="Genomic_DNA"/>
</dbReference>
<protein>
    <submittedName>
        <fullName evidence="2">Putative lipoprotein</fullName>
    </submittedName>
</protein>
<reference evidence="2 3" key="1">
    <citation type="journal article" date="2012" name="J. Bacteriol.">
        <title>Genome sequence of Mycobacterium hassiacum DSM 44199, a rare source of heat-stable mycobacterial proteins.</title>
        <authorList>
            <person name="Tiago I."/>
            <person name="Maranha A."/>
            <person name="Mendes V."/>
            <person name="Alarico S."/>
            <person name="Moynihan P.J."/>
            <person name="Clarke A.J."/>
            <person name="Macedo-Ribeiro S."/>
            <person name="Pereira P.J."/>
            <person name="Empadinhas N."/>
        </authorList>
    </citation>
    <scope>NUCLEOTIDE SEQUENCE [LARGE SCALE GENOMIC DNA]</scope>
    <source>
        <strain evidence="3">DSM 44199 / CIP 105218 / JCM 12690 / 3849</strain>
    </source>
</reference>
<gene>
    <name evidence="2" type="ORF">C731_0687</name>
</gene>